<accession>A0A372LM77</accession>
<evidence type="ECO:0000256" key="3">
    <source>
        <dbReference type="ARBA" id="ARBA00022692"/>
    </source>
</evidence>
<dbReference type="PANTHER" id="PTHR30086">
    <property type="entry name" value="ARGININE EXPORTER PROTEIN ARGO"/>
    <property type="match status" value="1"/>
</dbReference>
<dbReference type="Proteomes" id="UP000264541">
    <property type="component" value="Unassembled WGS sequence"/>
</dbReference>
<keyword evidence="3 6" id="KW-0812">Transmembrane</keyword>
<gene>
    <name evidence="7" type="ORF">D0469_13365</name>
</gene>
<dbReference type="GO" id="GO:0005886">
    <property type="term" value="C:plasma membrane"/>
    <property type="evidence" value="ECO:0007669"/>
    <property type="project" value="UniProtKB-SubCell"/>
</dbReference>
<dbReference type="InterPro" id="IPR001123">
    <property type="entry name" value="LeuE-type"/>
</dbReference>
<evidence type="ECO:0000313" key="7">
    <source>
        <dbReference type="EMBL" id="RFU67905.1"/>
    </source>
</evidence>
<evidence type="ECO:0000256" key="4">
    <source>
        <dbReference type="ARBA" id="ARBA00022989"/>
    </source>
</evidence>
<dbReference type="GO" id="GO:0015171">
    <property type="term" value="F:amino acid transmembrane transporter activity"/>
    <property type="evidence" value="ECO:0007669"/>
    <property type="project" value="TreeGrafter"/>
</dbReference>
<evidence type="ECO:0000256" key="5">
    <source>
        <dbReference type="ARBA" id="ARBA00023136"/>
    </source>
</evidence>
<dbReference type="PANTHER" id="PTHR30086:SF20">
    <property type="entry name" value="ARGININE EXPORTER PROTEIN ARGO-RELATED"/>
    <property type="match status" value="1"/>
</dbReference>
<organism evidence="7 8">
    <name type="scientific">Peribacillus saganii</name>
    <dbReference type="NCBI Taxonomy" id="2303992"/>
    <lineage>
        <taxon>Bacteria</taxon>
        <taxon>Bacillati</taxon>
        <taxon>Bacillota</taxon>
        <taxon>Bacilli</taxon>
        <taxon>Bacillales</taxon>
        <taxon>Bacillaceae</taxon>
        <taxon>Peribacillus</taxon>
    </lineage>
</organism>
<feature type="transmembrane region" description="Helical" evidence="6">
    <location>
        <begin position="71"/>
        <end position="93"/>
    </location>
</feature>
<proteinExistence type="predicted"/>
<name>A0A372LM77_9BACI</name>
<keyword evidence="4 6" id="KW-1133">Transmembrane helix</keyword>
<evidence type="ECO:0000256" key="2">
    <source>
        <dbReference type="ARBA" id="ARBA00022475"/>
    </source>
</evidence>
<dbReference type="AlphaFoldDB" id="A0A372LM77"/>
<feature type="transmembrane region" description="Helical" evidence="6">
    <location>
        <begin position="6"/>
        <end position="29"/>
    </location>
</feature>
<dbReference type="OrthoDB" id="9784202at2"/>
<reference evidence="7 8" key="1">
    <citation type="submission" date="2018-08" db="EMBL/GenBank/DDBJ databases">
        <title>Bacillus chawlae sp. nov., Bacillus glennii sp. nov., and Bacillus saganii sp. nov. Isolated from the Vehicle Assembly Building at Kennedy Space Center where the Viking Spacecraft were Assembled.</title>
        <authorList>
            <person name="Seuylemezian A."/>
            <person name="Vaishampayan P."/>
        </authorList>
    </citation>
    <scope>NUCLEOTIDE SEQUENCE [LARGE SCALE GENOMIC DNA]</scope>
    <source>
        <strain evidence="7 8">V47-23a</strain>
    </source>
</reference>
<evidence type="ECO:0000313" key="8">
    <source>
        <dbReference type="Proteomes" id="UP000264541"/>
    </source>
</evidence>
<feature type="transmembrane region" description="Helical" evidence="6">
    <location>
        <begin position="181"/>
        <end position="205"/>
    </location>
</feature>
<keyword evidence="2" id="KW-1003">Cell membrane</keyword>
<comment type="subcellular location">
    <subcellularLocation>
        <location evidence="1">Cell membrane</location>
        <topology evidence="1">Multi-pass membrane protein</topology>
    </subcellularLocation>
</comment>
<keyword evidence="8" id="KW-1185">Reference proteome</keyword>
<evidence type="ECO:0000256" key="6">
    <source>
        <dbReference type="SAM" id="Phobius"/>
    </source>
</evidence>
<feature type="transmembrane region" description="Helical" evidence="6">
    <location>
        <begin position="146"/>
        <end position="169"/>
    </location>
</feature>
<dbReference type="RefSeq" id="WP_117327243.1">
    <property type="nucleotide sequence ID" value="NZ_QVTE01000037.1"/>
</dbReference>
<dbReference type="Pfam" id="PF01810">
    <property type="entry name" value="LysE"/>
    <property type="match status" value="1"/>
</dbReference>
<dbReference type="PIRSF" id="PIRSF006324">
    <property type="entry name" value="LeuE"/>
    <property type="match status" value="1"/>
</dbReference>
<feature type="transmembrane region" description="Helical" evidence="6">
    <location>
        <begin position="41"/>
        <end position="65"/>
    </location>
</feature>
<evidence type="ECO:0000256" key="1">
    <source>
        <dbReference type="ARBA" id="ARBA00004651"/>
    </source>
</evidence>
<keyword evidence="5 6" id="KW-0472">Membrane</keyword>
<dbReference type="EMBL" id="QVTE01000037">
    <property type="protein sequence ID" value="RFU67905.1"/>
    <property type="molecule type" value="Genomic_DNA"/>
</dbReference>
<comment type="caution">
    <text evidence="7">The sequence shown here is derived from an EMBL/GenBank/DDBJ whole genome shotgun (WGS) entry which is preliminary data.</text>
</comment>
<sequence>MFSLATLSAFVAVVLGLFIIPGPAVLLTATRTIQGGRKAGIMAGLGIATGDLVHTLFAAAGLSAILMTSSLAFNVIKIAGAVYLFYLGIRAILEKASDPELPKVSSVSGLRAYGEAVFIEVFNPKTSLFFLAFLPQFIHSDRGDSLIQFLILGLIFVLMSIIYTTMIALSIKPLGRVVKRISWIGLWSGKIVGAIYIGLGLKVVFQSRG</sequence>
<protein>
    <submittedName>
        <fullName evidence="7">LysE family translocator</fullName>
    </submittedName>
</protein>